<keyword evidence="2" id="KW-1185">Reference proteome</keyword>
<evidence type="ECO:0008006" key="3">
    <source>
        <dbReference type="Google" id="ProtNLM"/>
    </source>
</evidence>
<sequence length="381" mass="42004">MTELDLGLKVASRRLLWRMGYTTRLDVQLRGVGVTSGDAPAKGQRGRRSSAPEAYTDLDVLGYSISGGFRVQSAIVDCKTSSRGSTNRMFWVRGVADFFAADAAYMVREKDLSTAARQLTSRLRISALNSSEIGSLEQLHPSDLDFEAEPLAWLFQEEKAVQVLRAFGGLDKRLKPLLEYREFTYWINERYRNPLQMVDELTAAAQHLDPRNPAHLALVLDCSWLYLVSLSHTVESMRATHVANHDLGLQEYLFGGPAGLREKQGLAHLLETIKKGGALPEQVHVGLLPDYYPRLRELAVRVLARPDAVMPALRMLELATSVTALGQRIEKAEDMGGLYDEVAAKRAADVVGFLVGSANLSPGFRARARSLLLGEPVAEGA</sequence>
<accession>A0ABW7EGD5</accession>
<comment type="caution">
    <text evidence="1">The sequence shown here is derived from an EMBL/GenBank/DDBJ whole genome shotgun (WGS) entry which is preliminary data.</text>
</comment>
<dbReference type="RefSeq" id="WP_394396446.1">
    <property type="nucleotide sequence ID" value="NZ_JBIENY010000544.1"/>
</dbReference>
<protein>
    <recommendedName>
        <fullName evidence="3">Restriction endonuclease</fullName>
    </recommendedName>
</protein>
<proteinExistence type="predicted"/>
<organism evidence="1 2">
    <name type="scientific">Streptomyces rochei</name>
    <name type="common">Streptomyces parvullus</name>
    <dbReference type="NCBI Taxonomy" id="1928"/>
    <lineage>
        <taxon>Bacteria</taxon>
        <taxon>Bacillati</taxon>
        <taxon>Actinomycetota</taxon>
        <taxon>Actinomycetes</taxon>
        <taxon>Kitasatosporales</taxon>
        <taxon>Streptomycetaceae</taxon>
        <taxon>Streptomyces</taxon>
        <taxon>Streptomyces rochei group</taxon>
    </lineage>
</organism>
<reference evidence="1 2" key="1">
    <citation type="submission" date="2024-10" db="EMBL/GenBank/DDBJ databases">
        <title>Draft genome assembly of a novel steroid transforming actinomycete isolated from African clawed frog Xenopus laevis.</title>
        <authorList>
            <person name="Bragin E."/>
            <person name="Kollerov V."/>
            <person name="Donova M.V."/>
        </authorList>
    </citation>
    <scope>NUCLEOTIDE SEQUENCE [LARGE SCALE GENOMIC DNA]</scope>
    <source>
        <strain evidence="1 2">MTOC-St3</strain>
    </source>
</reference>
<name>A0ABW7EGD5_STRRO</name>
<evidence type="ECO:0000313" key="2">
    <source>
        <dbReference type="Proteomes" id="UP001605990"/>
    </source>
</evidence>
<dbReference type="EMBL" id="JBIENY010000544">
    <property type="protein sequence ID" value="MFG6301552.1"/>
    <property type="molecule type" value="Genomic_DNA"/>
</dbReference>
<evidence type="ECO:0000313" key="1">
    <source>
        <dbReference type="EMBL" id="MFG6301552.1"/>
    </source>
</evidence>
<gene>
    <name evidence="1" type="ORF">ACGU38_40130</name>
</gene>
<dbReference type="Proteomes" id="UP001605990">
    <property type="component" value="Unassembled WGS sequence"/>
</dbReference>